<dbReference type="AlphaFoldDB" id="A0A7X1KMC6"/>
<feature type="transmembrane region" description="Helical" evidence="1">
    <location>
        <begin position="133"/>
        <end position="158"/>
    </location>
</feature>
<feature type="transmembrane region" description="Helical" evidence="1">
    <location>
        <begin position="71"/>
        <end position="89"/>
    </location>
</feature>
<evidence type="ECO:0008006" key="4">
    <source>
        <dbReference type="Google" id="ProtNLM"/>
    </source>
</evidence>
<gene>
    <name evidence="2" type="ORF">H7F51_11985</name>
</gene>
<sequence>MTQTTALLAMLALLLTPGPTNTLLGLAAAQDGPMRAARLLAVEVSAYMVAILCLSALGAGLFAAFPEAGGALKLAAALWLLLLATRLWSGAGTPASARPITPRQLALTTLLNPKALVISFALLPRPGEPGFPAALAGAALCIGAAGSAWIICGAMAGLGGPGKHGILRRLASGWLALVATGLLASLAPAAAAVT</sequence>
<keyword evidence="1" id="KW-0472">Membrane</keyword>
<organism evidence="2 3">
    <name type="scientific">Novosphingobium flavum</name>
    <dbReference type="NCBI Taxonomy" id="1778672"/>
    <lineage>
        <taxon>Bacteria</taxon>
        <taxon>Pseudomonadati</taxon>
        <taxon>Pseudomonadota</taxon>
        <taxon>Alphaproteobacteria</taxon>
        <taxon>Sphingomonadales</taxon>
        <taxon>Sphingomonadaceae</taxon>
        <taxon>Novosphingobium</taxon>
    </lineage>
</organism>
<dbReference type="Proteomes" id="UP000566813">
    <property type="component" value="Unassembled WGS sequence"/>
</dbReference>
<keyword evidence="1" id="KW-0812">Transmembrane</keyword>
<proteinExistence type="predicted"/>
<name>A0A7X1KMC6_9SPHN</name>
<dbReference type="EMBL" id="JACLAW010000008">
    <property type="protein sequence ID" value="MBC2666238.1"/>
    <property type="molecule type" value="Genomic_DNA"/>
</dbReference>
<comment type="caution">
    <text evidence="2">The sequence shown here is derived from an EMBL/GenBank/DDBJ whole genome shotgun (WGS) entry which is preliminary data.</text>
</comment>
<evidence type="ECO:0000313" key="2">
    <source>
        <dbReference type="EMBL" id="MBC2666238.1"/>
    </source>
</evidence>
<evidence type="ECO:0000256" key="1">
    <source>
        <dbReference type="SAM" id="Phobius"/>
    </source>
</evidence>
<feature type="transmembrane region" description="Helical" evidence="1">
    <location>
        <begin position="45"/>
        <end position="64"/>
    </location>
</feature>
<feature type="transmembrane region" description="Helical" evidence="1">
    <location>
        <begin position="170"/>
        <end position="193"/>
    </location>
</feature>
<reference evidence="2 3" key="1">
    <citation type="submission" date="2020-08" db="EMBL/GenBank/DDBJ databases">
        <title>The genome sequence of type strain Novosphingobium flavum NBRC 111647.</title>
        <authorList>
            <person name="Liu Y."/>
        </authorList>
    </citation>
    <scope>NUCLEOTIDE SEQUENCE [LARGE SCALE GENOMIC DNA]</scope>
    <source>
        <strain evidence="2 3">NBRC 111647</strain>
    </source>
</reference>
<protein>
    <recommendedName>
        <fullName evidence="4">Threonine/homoserine/homoserine lactone efflux protein</fullName>
    </recommendedName>
</protein>
<dbReference type="RefSeq" id="WP_185664533.1">
    <property type="nucleotide sequence ID" value="NZ_JACLAW010000008.1"/>
</dbReference>
<keyword evidence="3" id="KW-1185">Reference proteome</keyword>
<accession>A0A7X1KMC6</accession>
<keyword evidence="1" id="KW-1133">Transmembrane helix</keyword>
<evidence type="ECO:0000313" key="3">
    <source>
        <dbReference type="Proteomes" id="UP000566813"/>
    </source>
</evidence>